<reference evidence="2 3" key="1">
    <citation type="submission" date="2016-10" db="EMBL/GenBank/DDBJ databases">
        <authorList>
            <person name="Varghese N."/>
            <person name="Submissions S."/>
        </authorList>
    </citation>
    <scope>NUCLEOTIDE SEQUENCE [LARGE SCALE GENOMIC DNA]</scope>
    <source>
        <strain evidence="2 3">LMG 22274</strain>
    </source>
</reference>
<reference evidence="1 4" key="2">
    <citation type="submission" date="2018-05" db="EMBL/GenBank/DDBJ databases">
        <title>Genomic Encyclopedia of Type Strains, Phase IV (KMG-V): Genome sequencing to study the core and pangenomes of soil and plant-associated prokaryotes.</title>
        <authorList>
            <person name="Whitman W."/>
        </authorList>
    </citation>
    <scope>NUCLEOTIDE SEQUENCE [LARGE SCALE GENOMIC DNA]</scope>
    <source>
        <strain evidence="1 4">SIr-6563</strain>
    </source>
</reference>
<sequence length="36" mass="3893">MTVDGKASAICGLWIRARDAFGRFRRALGDVIAGKL</sequence>
<dbReference type="EMBL" id="FNZM01000007">
    <property type="protein sequence ID" value="SEJ69346.1"/>
    <property type="molecule type" value="Genomic_DNA"/>
</dbReference>
<evidence type="ECO:0000313" key="2">
    <source>
        <dbReference type="EMBL" id="SEJ69346.1"/>
    </source>
</evidence>
<dbReference type="Proteomes" id="UP000247515">
    <property type="component" value="Unassembled WGS sequence"/>
</dbReference>
<proteinExistence type="predicted"/>
<evidence type="ECO:0000313" key="4">
    <source>
        <dbReference type="Proteomes" id="UP000247515"/>
    </source>
</evidence>
<name>A0AAQ1JU96_9BURK</name>
<gene>
    <name evidence="1" type="ORF">C7400_107100</name>
    <name evidence="2" type="ORF">SAMN05216550_107215</name>
</gene>
<dbReference type="Proteomes" id="UP000183529">
    <property type="component" value="Unassembled WGS sequence"/>
</dbReference>
<protein>
    <submittedName>
        <fullName evidence="2">Uncharacterized protein</fullName>
    </submittedName>
</protein>
<evidence type="ECO:0000313" key="3">
    <source>
        <dbReference type="Proteomes" id="UP000183529"/>
    </source>
</evidence>
<keyword evidence="4" id="KW-1185">Reference proteome</keyword>
<evidence type="ECO:0000313" key="1">
    <source>
        <dbReference type="EMBL" id="PXX16891.1"/>
    </source>
</evidence>
<dbReference type="EMBL" id="QJJV01000007">
    <property type="protein sequence ID" value="PXX16891.1"/>
    <property type="molecule type" value="Genomic_DNA"/>
</dbReference>
<accession>A0AAQ1JU96</accession>
<organism evidence="2 3">
    <name type="scientific">Paraburkholderia tropica</name>
    <dbReference type="NCBI Taxonomy" id="92647"/>
    <lineage>
        <taxon>Bacteria</taxon>
        <taxon>Pseudomonadati</taxon>
        <taxon>Pseudomonadota</taxon>
        <taxon>Betaproteobacteria</taxon>
        <taxon>Burkholderiales</taxon>
        <taxon>Burkholderiaceae</taxon>
        <taxon>Paraburkholderia</taxon>
    </lineage>
</organism>
<comment type="caution">
    <text evidence="2">The sequence shown here is derived from an EMBL/GenBank/DDBJ whole genome shotgun (WGS) entry which is preliminary data.</text>
</comment>
<dbReference type="AlphaFoldDB" id="A0AAQ1JU96"/>